<keyword evidence="2" id="KW-1185">Reference proteome</keyword>
<dbReference type="Proteomes" id="UP000596092">
    <property type="component" value="Chromosome"/>
</dbReference>
<organism evidence="1 2">
    <name type="scientific">Desulfobulbus oligotrophicus</name>
    <dbReference type="NCBI Taxonomy" id="1909699"/>
    <lineage>
        <taxon>Bacteria</taxon>
        <taxon>Pseudomonadati</taxon>
        <taxon>Thermodesulfobacteriota</taxon>
        <taxon>Desulfobulbia</taxon>
        <taxon>Desulfobulbales</taxon>
        <taxon>Desulfobulbaceae</taxon>
        <taxon>Desulfobulbus</taxon>
    </lineage>
</organism>
<dbReference type="RefSeq" id="WP_199262699.1">
    <property type="nucleotide sequence ID" value="NZ_CP054140.1"/>
</dbReference>
<proteinExistence type="predicted"/>
<dbReference type="InterPro" id="IPR027417">
    <property type="entry name" value="P-loop_NTPase"/>
</dbReference>
<sequence length="181" mass="21040">MLITKNFLMLNNPKTGSTFSRSVIKQVVEKRRVWDHSEFCIDLQLPNIKIKGQSRPADQHGTYSQIPFEYSHLPVVSIIRNPYDRVVSTYEFRHWAEWTAVPKEIISKTFKKFPDLSFEEYVRFTDYEMIYGRFNGISPKANIGNQTAQFIQMFFKNPNVVLDSIDENYIKSKSAASVPCG</sequence>
<gene>
    <name evidence="1" type="ORF">HP555_11690</name>
</gene>
<reference evidence="1 2" key="1">
    <citation type="submission" date="2020-05" db="EMBL/GenBank/DDBJ databases">
        <title>Complete genome of Desulfobulbus oligotrophicus.</title>
        <authorList>
            <person name="Podar M."/>
        </authorList>
    </citation>
    <scope>NUCLEOTIDE SEQUENCE [LARGE SCALE GENOMIC DNA]</scope>
    <source>
        <strain evidence="1 2">Prop6</strain>
    </source>
</reference>
<name>A0A7T5VEK2_9BACT</name>
<dbReference type="SUPFAM" id="SSF52540">
    <property type="entry name" value="P-loop containing nucleoside triphosphate hydrolases"/>
    <property type="match status" value="1"/>
</dbReference>
<dbReference type="KEGG" id="dog:HP555_11690"/>
<dbReference type="AlphaFoldDB" id="A0A7T5VEK2"/>
<protein>
    <recommendedName>
        <fullName evidence="3">Sulfotransferase domain-containing protein</fullName>
    </recommendedName>
</protein>
<dbReference type="EMBL" id="CP054140">
    <property type="protein sequence ID" value="QQG66480.1"/>
    <property type="molecule type" value="Genomic_DNA"/>
</dbReference>
<evidence type="ECO:0000313" key="2">
    <source>
        <dbReference type="Proteomes" id="UP000596092"/>
    </source>
</evidence>
<dbReference type="Gene3D" id="3.40.50.300">
    <property type="entry name" value="P-loop containing nucleotide triphosphate hydrolases"/>
    <property type="match status" value="1"/>
</dbReference>
<evidence type="ECO:0008006" key="3">
    <source>
        <dbReference type="Google" id="ProtNLM"/>
    </source>
</evidence>
<accession>A0A7T5VEK2</accession>
<evidence type="ECO:0000313" key="1">
    <source>
        <dbReference type="EMBL" id="QQG66480.1"/>
    </source>
</evidence>